<organism evidence="1 2">
    <name type="scientific">Plasmopara halstedii</name>
    <name type="common">Downy mildew of sunflower</name>
    <dbReference type="NCBI Taxonomy" id="4781"/>
    <lineage>
        <taxon>Eukaryota</taxon>
        <taxon>Sar</taxon>
        <taxon>Stramenopiles</taxon>
        <taxon>Oomycota</taxon>
        <taxon>Peronosporomycetes</taxon>
        <taxon>Peronosporales</taxon>
        <taxon>Peronosporaceae</taxon>
        <taxon>Plasmopara</taxon>
    </lineage>
</organism>
<protein>
    <submittedName>
        <fullName evidence="1">Uncharacterized protein</fullName>
    </submittedName>
</protein>
<accession>A0A0P1A829</accession>
<evidence type="ECO:0000313" key="1">
    <source>
        <dbReference type="EMBL" id="CEG36337.1"/>
    </source>
</evidence>
<dbReference type="Proteomes" id="UP000054928">
    <property type="component" value="Unassembled WGS sequence"/>
</dbReference>
<dbReference type="EMBL" id="CCYD01000193">
    <property type="protein sequence ID" value="CEG36337.1"/>
    <property type="molecule type" value="Genomic_DNA"/>
</dbReference>
<dbReference type="GeneID" id="36397482"/>
<keyword evidence="2" id="KW-1185">Reference proteome</keyword>
<proteinExistence type="predicted"/>
<reference evidence="2" key="1">
    <citation type="submission" date="2014-09" db="EMBL/GenBank/DDBJ databases">
        <authorList>
            <person name="Sharma Rahul"/>
            <person name="Thines Marco"/>
        </authorList>
    </citation>
    <scope>NUCLEOTIDE SEQUENCE [LARGE SCALE GENOMIC DNA]</scope>
</reference>
<name>A0A0P1A829_PLAHL</name>
<dbReference type="RefSeq" id="XP_024572706.1">
    <property type="nucleotide sequence ID" value="XM_024719690.1"/>
</dbReference>
<dbReference type="AlphaFoldDB" id="A0A0P1A829"/>
<evidence type="ECO:0000313" key="2">
    <source>
        <dbReference type="Proteomes" id="UP000054928"/>
    </source>
</evidence>
<sequence length="63" mass="7094">MFDIDIDLAFKRIAIQLDIQKPGLGLLPLTRSEIFIHPPALRPGIATRKLPEAKESVKSIRLM</sequence>